<keyword evidence="3" id="KW-0964">Secreted</keyword>
<proteinExistence type="inferred from homology"/>
<evidence type="ECO:0000256" key="3">
    <source>
        <dbReference type="ARBA" id="ARBA00022525"/>
    </source>
</evidence>
<reference evidence="7" key="1">
    <citation type="journal article" date="2021" name="Elife">
        <title>Highly contiguous assemblies of 101 drosophilid genomes.</title>
        <authorList>
            <person name="Kim B.Y."/>
            <person name="Wang J.R."/>
            <person name="Miller D.E."/>
            <person name="Barmina O."/>
            <person name="Delaney E."/>
            <person name="Thompson A."/>
            <person name="Comeault A.A."/>
            <person name="Peede D."/>
            <person name="D'Agostino E.R."/>
            <person name="Pelaez J."/>
            <person name="Aguilar J.M."/>
            <person name="Haji D."/>
            <person name="Matsunaga T."/>
            <person name="Armstrong E.E."/>
            <person name="Zych M."/>
            <person name="Ogawa Y."/>
            <person name="Stamenkovic-Radak M."/>
            <person name="Jelic M."/>
            <person name="Veselinovic M.S."/>
            <person name="Tanaskovic M."/>
            <person name="Eric P."/>
            <person name="Gao J.J."/>
            <person name="Katoh T.K."/>
            <person name="Toda M.J."/>
            <person name="Watabe H."/>
            <person name="Watada M."/>
            <person name="Davis J.S."/>
            <person name="Moyle L.C."/>
            <person name="Manoli G."/>
            <person name="Bertolini E."/>
            <person name="Kostal V."/>
            <person name="Hawley R.S."/>
            <person name="Takahashi A."/>
            <person name="Jones C.D."/>
            <person name="Price D.K."/>
            <person name="Whiteman N."/>
            <person name="Kopp A."/>
            <person name="Matute D.R."/>
            <person name="Petrov D.A."/>
        </authorList>
    </citation>
    <scope>NUCLEOTIDE SEQUENCE [LARGE SCALE GENOMIC DNA]</scope>
</reference>
<evidence type="ECO:0000256" key="2">
    <source>
        <dbReference type="ARBA" id="ARBA00009923"/>
    </source>
</evidence>
<dbReference type="InterPro" id="IPR034763">
    <property type="entry name" value="P14a_insect"/>
</dbReference>
<dbReference type="RefSeq" id="XP_016989522.1">
    <property type="nucleotide sequence ID" value="XM_017134033.1"/>
</dbReference>
<dbReference type="CDD" id="cd05380">
    <property type="entry name" value="CAP_euk"/>
    <property type="match status" value="1"/>
</dbReference>
<keyword evidence="4" id="KW-0732">Signal</keyword>
<name>A0A6P4FHY2_DRORH</name>
<dbReference type="AlphaFoldDB" id="A0A6P4FHY2"/>
<dbReference type="PIRSF" id="PIRSF038921">
    <property type="entry name" value="P14a"/>
    <property type="match status" value="1"/>
</dbReference>
<comment type="subcellular location">
    <subcellularLocation>
        <location evidence="1">Secreted</location>
    </subcellularLocation>
</comment>
<reference evidence="8" key="2">
    <citation type="submission" date="2025-04" db="UniProtKB">
        <authorList>
            <consortium name="RefSeq"/>
        </authorList>
    </citation>
    <scope>IDENTIFICATION</scope>
</reference>
<organism evidence="8">
    <name type="scientific">Drosophila rhopaloa</name>
    <name type="common">Fruit fly</name>
    <dbReference type="NCBI Taxonomy" id="1041015"/>
    <lineage>
        <taxon>Eukaryota</taxon>
        <taxon>Metazoa</taxon>
        <taxon>Ecdysozoa</taxon>
        <taxon>Arthropoda</taxon>
        <taxon>Hexapoda</taxon>
        <taxon>Insecta</taxon>
        <taxon>Pterygota</taxon>
        <taxon>Neoptera</taxon>
        <taxon>Endopterygota</taxon>
        <taxon>Diptera</taxon>
        <taxon>Brachycera</taxon>
        <taxon>Muscomorpha</taxon>
        <taxon>Ephydroidea</taxon>
        <taxon>Drosophilidae</taxon>
        <taxon>Drosophila</taxon>
        <taxon>Sophophora</taxon>
    </lineage>
</organism>
<dbReference type="EnsemblMetazoa" id="XM_017134033.1">
    <property type="protein sequence ID" value="XP_016989522.1"/>
    <property type="gene ID" value="LOC108051809"/>
</dbReference>
<evidence type="ECO:0000259" key="5">
    <source>
        <dbReference type="SMART" id="SM00198"/>
    </source>
</evidence>
<dbReference type="InterPro" id="IPR035940">
    <property type="entry name" value="CAP_sf"/>
</dbReference>
<evidence type="ECO:0000313" key="8">
    <source>
        <dbReference type="RefSeq" id="XP_016989522.1"/>
    </source>
</evidence>
<dbReference type="GO" id="GO:0005576">
    <property type="term" value="C:extracellular region"/>
    <property type="evidence" value="ECO:0007669"/>
    <property type="project" value="UniProtKB-SubCell"/>
</dbReference>
<feature type="domain" description="SCP" evidence="5">
    <location>
        <begin position="96"/>
        <end position="256"/>
    </location>
</feature>
<accession>A0A6P4FHY2</accession>
<evidence type="ECO:0000256" key="1">
    <source>
        <dbReference type="ARBA" id="ARBA00004613"/>
    </source>
</evidence>
<reference evidence="6" key="3">
    <citation type="submission" date="2025-05" db="UniProtKB">
        <authorList>
            <consortium name="EnsemblMetazoa"/>
        </authorList>
    </citation>
    <scope>IDENTIFICATION</scope>
</reference>
<dbReference type="Pfam" id="PF00188">
    <property type="entry name" value="CAP"/>
    <property type="match status" value="1"/>
</dbReference>
<gene>
    <name evidence="8" type="primary">LOC108051809</name>
    <name evidence="6" type="synonym">108051809</name>
</gene>
<evidence type="ECO:0000313" key="6">
    <source>
        <dbReference type="EnsemblMetazoa" id="XP_016989522.1"/>
    </source>
</evidence>
<dbReference type="SUPFAM" id="SSF55797">
    <property type="entry name" value="PR-1-like"/>
    <property type="match status" value="1"/>
</dbReference>
<comment type="similarity">
    <text evidence="2">Belongs to the CRISP family.</text>
</comment>
<dbReference type="Proteomes" id="UP001652680">
    <property type="component" value="Unassembled WGS sequence"/>
</dbReference>
<keyword evidence="7" id="KW-1185">Reference proteome</keyword>
<evidence type="ECO:0000313" key="7">
    <source>
        <dbReference type="Proteomes" id="UP001652680"/>
    </source>
</evidence>
<dbReference type="InterPro" id="IPR014044">
    <property type="entry name" value="CAP_dom"/>
</dbReference>
<dbReference type="Gene3D" id="3.40.33.10">
    <property type="entry name" value="CAP"/>
    <property type="match status" value="1"/>
</dbReference>
<dbReference type="SMART" id="SM00198">
    <property type="entry name" value="SCP"/>
    <property type="match status" value="1"/>
</dbReference>
<evidence type="ECO:0000256" key="4">
    <source>
        <dbReference type="ARBA" id="ARBA00022729"/>
    </source>
</evidence>
<dbReference type="OrthoDB" id="414826at2759"/>
<dbReference type="GeneID" id="108051809"/>
<sequence>MSKLNNLVSSLYYVTCYVLKNYNNIFVQFVYHLAILQSRFFYLSCFLSPLLFLRTILAIDFCDVKSCHGKRHIGCNNNMMFEDSCLRFHDLVNMQLFKQYLLGLHNEYRQDVASSLFVDLPPALKMPELVWDDYLSVVAEYHLKRCEMELPDDTCLATDDFADPHFNYAEDFYPRPLVRQSNVRQMTILSEQWMDELFEMDDIGSENVESEIGNIINDQSAYMGCAAGRDYDLWNIHFILICYYSSGPPKKGNLYEEGNFNASLCPHGKSDGYPNLCKTLTLND</sequence>
<protein>
    <submittedName>
        <fullName evidence="8">Venom allergen 3 isoform X1</fullName>
    </submittedName>
</protein>